<evidence type="ECO:0000256" key="1">
    <source>
        <dbReference type="ARBA" id="ARBA00023002"/>
    </source>
</evidence>
<proteinExistence type="predicted"/>
<dbReference type="PANTHER" id="PTHR43539">
    <property type="entry name" value="FLAVIN-BINDING MONOOXYGENASE-LIKE PROTEIN (AFU_ORTHOLOGUE AFUA_4G09220)"/>
    <property type="match status" value="1"/>
</dbReference>
<dbReference type="PRINTS" id="PR00411">
    <property type="entry name" value="PNDRDTASEI"/>
</dbReference>
<dbReference type="EMBL" id="MU854455">
    <property type="protein sequence ID" value="KAK4035106.1"/>
    <property type="molecule type" value="Genomic_DNA"/>
</dbReference>
<dbReference type="PANTHER" id="PTHR43539:SF68">
    <property type="entry name" value="FLAVIN-BINDING MONOOXYGENASE-LIKE PROTEIN (AFU_ORTHOLOGUE AFUA_4G09220)"/>
    <property type="match status" value="1"/>
</dbReference>
<evidence type="ECO:0000259" key="3">
    <source>
        <dbReference type="Pfam" id="PF07992"/>
    </source>
</evidence>
<dbReference type="Pfam" id="PF07992">
    <property type="entry name" value="Pyr_redox_2"/>
    <property type="match status" value="1"/>
</dbReference>
<dbReference type="Gene3D" id="3.50.50.60">
    <property type="entry name" value="FAD/NAD(P)-binding domain"/>
    <property type="match status" value="1"/>
</dbReference>
<accession>A0AAN6PEU5</accession>
<evidence type="ECO:0000256" key="2">
    <source>
        <dbReference type="SAM" id="MobiDB-lite"/>
    </source>
</evidence>
<organism evidence="4 5">
    <name type="scientific">Parachaetomium inaequale</name>
    <dbReference type="NCBI Taxonomy" id="2588326"/>
    <lineage>
        <taxon>Eukaryota</taxon>
        <taxon>Fungi</taxon>
        <taxon>Dikarya</taxon>
        <taxon>Ascomycota</taxon>
        <taxon>Pezizomycotina</taxon>
        <taxon>Sordariomycetes</taxon>
        <taxon>Sordariomycetidae</taxon>
        <taxon>Sordariales</taxon>
        <taxon>Chaetomiaceae</taxon>
        <taxon>Parachaetomium</taxon>
    </lineage>
</organism>
<reference evidence="5" key="1">
    <citation type="journal article" date="2023" name="Mol. Phylogenet. Evol.">
        <title>Genome-scale phylogeny and comparative genomics of the fungal order Sordariales.</title>
        <authorList>
            <person name="Hensen N."/>
            <person name="Bonometti L."/>
            <person name="Westerberg I."/>
            <person name="Brannstrom I.O."/>
            <person name="Guillou S."/>
            <person name="Cros-Aarteil S."/>
            <person name="Calhoun S."/>
            <person name="Haridas S."/>
            <person name="Kuo A."/>
            <person name="Mondo S."/>
            <person name="Pangilinan J."/>
            <person name="Riley R."/>
            <person name="LaButti K."/>
            <person name="Andreopoulos B."/>
            <person name="Lipzen A."/>
            <person name="Chen C."/>
            <person name="Yan M."/>
            <person name="Daum C."/>
            <person name="Ng V."/>
            <person name="Clum A."/>
            <person name="Steindorff A."/>
            <person name="Ohm R.A."/>
            <person name="Martin F."/>
            <person name="Silar P."/>
            <person name="Natvig D.O."/>
            <person name="Lalanne C."/>
            <person name="Gautier V."/>
            <person name="Ament-Velasquez S.L."/>
            <person name="Kruys A."/>
            <person name="Hutchinson M.I."/>
            <person name="Powell A.J."/>
            <person name="Barry K."/>
            <person name="Miller A.N."/>
            <person name="Grigoriev I.V."/>
            <person name="Debuchy R."/>
            <person name="Gladieux P."/>
            <person name="Hiltunen Thoren M."/>
            <person name="Johannesson H."/>
        </authorList>
    </citation>
    <scope>NUCLEOTIDE SEQUENCE [LARGE SCALE GENOMIC DNA]</scope>
    <source>
        <strain evidence="5">CBS 284.82</strain>
    </source>
</reference>
<feature type="domain" description="FAD/NAD(P)-binding" evidence="3">
    <location>
        <begin position="221"/>
        <end position="426"/>
    </location>
</feature>
<sequence length="637" mass="69819">MPLPTAERVVPGSVNLPPAPWPATALTPASSIDAPAVAAHIISALNSALANKDYTTAADLFLPDDANEENGGVTSFWRDHLVLSWRLRTLKGREKIRSFLESTLGTGSGTVTFEVDSSSDVRRPQVVGLRPAGGVTGVEFYVTVENVGVFGRVGRGVVRLVEVEGGWRFWTMFTTLEEVMGNEERRGEGRERGVQHGGLEGRRNWAERRRDESEFVGAGPEVLIIGAGQGGLTAAARLKMLGISALMIDKNKAVGDNWRKRYHQLVLHDPVWYDHMPYMPFPEFWPVFTPKDKLGDWFEAYVKALELNVWTQSEMVSSSWDEADKVWAVQIKRIGPDGQAETRTLSPKHIIIATGHSGKAYMPSIPGMDAFQGDLLCHSGDFPGAKENGKGKKAVVVGACNSSMDICQDYVEKGYDVTVVQRSSTYVISSESSLKIILGFFYEEDSPPVEDSDIAVWGWPSEVVKARQVDGTAIVVERDREMLEALDKAGFKIDTGPSGGGIFAKYMQRGGGYYIDVGGANLIIDGKVKVKHGQELAQVLPTGLQFDDGSVLEADEVVFATGYENMRTTAKTILGDELPGTVGDIWGWDEEGEMRTIWTQSGHPGLWFNGGNLAFCRYFSRLLALQILAKLRGLEHA</sequence>
<dbReference type="SUPFAM" id="SSF51905">
    <property type="entry name" value="FAD/NAD(P)-binding domain"/>
    <property type="match status" value="1"/>
</dbReference>
<dbReference type="InterPro" id="IPR050982">
    <property type="entry name" value="Auxin_biosynth/cation_transpt"/>
</dbReference>
<protein>
    <submittedName>
        <fullName evidence="4">Oxidoreductase-like protein</fullName>
    </submittedName>
</protein>
<name>A0AAN6PEU5_9PEZI</name>
<evidence type="ECO:0000313" key="5">
    <source>
        <dbReference type="Proteomes" id="UP001303115"/>
    </source>
</evidence>
<feature type="region of interest" description="Disordered" evidence="2">
    <location>
        <begin position="184"/>
        <end position="203"/>
    </location>
</feature>
<dbReference type="GO" id="GO:0004497">
    <property type="term" value="F:monooxygenase activity"/>
    <property type="evidence" value="ECO:0007669"/>
    <property type="project" value="TreeGrafter"/>
</dbReference>
<dbReference type="GO" id="GO:0050660">
    <property type="term" value="F:flavin adenine dinucleotide binding"/>
    <property type="evidence" value="ECO:0007669"/>
    <property type="project" value="TreeGrafter"/>
</dbReference>
<dbReference type="Proteomes" id="UP001303115">
    <property type="component" value="Unassembled WGS sequence"/>
</dbReference>
<comment type="caution">
    <text evidence="4">The sequence shown here is derived from an EMBL/GenBank/DDBJ whole genome shotgun (WGS) entry which is preliminary data.</text>
</comment>
<gene>
    <name evidence="4" type="ORF">C8A01DRAFT_38441</name>
</gene>
<dbReference type="InterPro" id="IPR023753">
    <property type="entry name" value="FAD/NAD-binding_dom"/>
</dbReference>
<keyword evidence="5" id="KW-1185">Reference proteome</keyword>
<keyword evidence="1" id="KW-0560">Oxidoreductase</keyword>
<evidence type="ECO:0000313" key="4">
    <source>
        <dbReference type="EMBL" id="KAK4035106.1"/>
    </source>
</evidence>
<dbReference type="InterPro" id="IPR036188">
    <property type="entry name" value="FAD/NAD-bd_sf"/>
</dbReference>
<dbReference type="AlphaFoldDB" id="A0AAN6PEU5"/>